<reference evidence="2 3" key="1">
    <citation type="submission" date="2019-03" db="EMBL/GenBank/DDBJ databases">
        <title>Genomic Encyclopedia of Type Strains, Phase IV (KMG-IV): sequencing the most valuable type-strain genomes for metagenomic binning, comparative biology and taxonomic classification.</title>
        <authorList>
            <person name="Goeker M."/>
        </authorList>
    </citation>
    <scope>NUCLEOTIDE SEQUENCE [LARGE SCALE GENOMIC DNA]</scope>
    <source>
        <strain evidence="2 3">DSM 9035</strain>
    </source>
</reference>
<gene>
    <name evidence="2" type="ORF">EDC64_11617</name>
</gene>
<evidence type="ECO:0000313" key="2">
    <source>
        <dbReference type="EMBL" id="TCT01820.1"/>
    </source>
</evidence>
<dbReference type="EMBL" id="SMAI01000016">
    <property type="protein sequence ID" value="TCT01820.1"/>
    <property type="molecule type" value="Genomic_DNA"/>
</dbReference>
<evidence type="ECO:0008006" key="4">
    <source>
        <dbReference type="Google" id="ProtNLM"/>
    </source>
</evidence>
<protein>
    <recommendedName>
        <fullName evidence="4">Cysteine rich repeat protein</fullName>
    </recommendedName>
</protein>
<dbReference type="Proteomes" id="UP000294664">
    <property type="component" value="Unassembled WGS sequence"/>
</dbReference>
<feature type="signal peptide" evidence="1">
    <location>
        <begin position="1"/>
        <end position="19"/>
    </location>
</feature>
<keyword evidence="1" id="KW-0732">Signal</keyword>
<organism evidence="2 3">
    <name type="scientific">Aquabacter spiritensis</name>
    <dbReference type="NCBI Taxonomy" id="933073"/>
    <lineage>
        <taxon>Bacteria</taxon>
        <taxon>Pseudomonadati</taxon>
        <taxon>Pseudomonadota</taxon>
        <taxon>Alphaproteobacteria</taxon>
        <taxon>Hyphomicrobiales</taxon>
        <taxon>Xanthobacteraceae</taxon>
        <taxon>Aquabacter</taxon>
    </lineage>
</organism>
<dbReference type="AlphaFoldDB" id="A0A4R3LN85"/>
<keyword evidence="3" id="KW-1185">Reference proteome</keyword>
<proteinExistence type="predicted"/>
<dbReference type="OrthoDB" id="8457023at2"/>
<sequence length="75" mass="8571">MKFIVAVVMALGCAGSALAQTGDAEHATAKEHESFCSNRRKACVEKNKWYRQHELVHCRIRYNQCVQEVYKNNAQ</sequence>
<dbReference type="RefSeq" id="WP_132034701.1">
    <property type="nucleotide sequence ID" value="NZ_SMAI01000016.1"/>
</dbReference>
<name>A0A4R3LN85_9HYPH</name>
<evidence type="ECO:0000256" key="1">
    <source>
        <dbReference type="SAM" id="SignalP"/>
    </source>
</evidence>
<accession>A0A4R3LN85</accession>
<feature type="chain" id="PRO_5021032506" description="Cysteine rich repeat protein" evidence="1">
    <location>
        <begin position="20"/>
        <end position="75"/>
    </location>
</feature>
<comment type="caution">
    <text evidence="2">The sequence shown here is derived from an EMBL/GenBank/DDBJ whole genome shotgun (WGS) entry which is preliminary data.</text>
</comment>
<evidence type="ECO:0000313" key="3">
    <source>
        <dbReference type="Proteomes" id="UP000294664"/>
    </source>
</evidence>